<evidence type="ECO:0000313" key="2">
    <source>
        <dbReference type="Proteomes" id="UP000448575"/>
    </source>
</evidence>
<dbReference type="GO" id="GO:0008168">
    <property type="term" value="F:methyltransferase activity"/>
    <property type="evidence" value="ECO:0007669"/>
    <property type="project" value="UniProtKB-KW"/>
</dbReference>
<dbReference type="Pfam" id="PF13578">
    <property type="entry name" value="Methyltransf_24"/>
    <property type="match status" value="1"/>
</dbReference>
<name>A0A6N9HIL5_9BURK</name>
<protein>
    <submittedName>
        <fullName evidence="1">Class I SAM-dependent methyltransferase</fullName>
    </submittedName>
</protein>
<dbReference type="InterPro" id="IPR029063">
    <property type="entry name" value="SAM-dependent_MTases_sf"/>
</dbReference>
<keyword evidence="1" id="KW-0489">Methyltransferase</keyword>
<dbReference type="AlphaFoldDB" id="A0A6N9HIL5"/>
<sequence length="292" mass="33589">MTEKRLEVTVLEALNHLISNHPQLLAPMYEIVHDRLGLPKNELPYVLGHNRIPLIDIHQFDYDRQLGVEMDIRTKYNYDGILARIYAENKGCLVHKWHQYIPLYDRYFGPYRGKKIRFLEIGVSKGGSLQMWRKYFGDEAIIYGIDLDPECAKLDGQAGQVRIGSQTDLQFLASVVDEMGGVDIVLDDGSHHMDHIPVTLKALFPKVSEGGLYLIEDLHTAYWESFGGSYRSPTNFFSTVIQDLIDDMHHWYHKDGQKRPEVSNFCPGVHIHDSLVVLEKQRVLRPSRSMIA</sequence>
<accession>A0A6N9HIL5</accession>
<organism evidence="1 2">
    <name type="scientific">Pseudoduganella guangdongensis</name>
    <dbReference type="NCBI Taxonomy" id="2692179"/>
    <lineage>
        <taxon>Bacteria</taxon>
        <taxon>Pseudomonadati</taxon>
        <taxon>Pseudomonadota</taxon>
        <taxon>Betaproteobacteria</taxon>
        <taxon>Burkholderiales</taxon>
        <taxon>Oxalobacteraceae</taxon>
        <taxon>Telluria group</taxon>
        <taxon>Pseudoduganella</taxon>
    </lineage>
</organism>
<reference evidence="1 2" key="1">
    <citation type="submission" date="2019-12" db="EMBL/GenBank/DDBJ databases">
        <title>Novel species isolated from a subtropical stream in China.</title>
        <authorList>
            <person name="Lu H."/>
        </authorList>
    </citation>
    <scope>NUCLEOTIDE SEQUENCE [LARGE SCALE GENOMIC DNA]</scope>
    <source>
        <strain evidence="1 2">DS3</strain>
    </source>
</reference>
<comment type="caution">
    <text evidence="1">The sequence shown here is derived from an EMBL/GenBank/DDBJ whole genome shotgun (WGS) entry which is preliminary data.</text>
</comment>
<evidence type="ECO:0000313" key="1">
    <source>
        <dbReference type="EMBL" id="MYN03438.1"/>
    </source>
</evidence>
<keyword evidence="2" id="KW-1185">Reference proteome</keyword>
<keyword evidence="1" id="KW-0808">Transferase</keyword>
<gene>
    <name evidence="1" type="ORF">GTP41_15180</name>
</gene>
<dbReference type="GO" id="GO:0032259">
    <property type="term" value="P:methylation"/>
    <property type="evidence" value="ECO:0007669"/>
    <property type="project" value="UniProtKB-KW"/>
</dbReference>
<dbReference type="Gene3D" id="3.40.50.150">
    <property type="entry name" value="Vaccinia Virus protein VP39"/>
    <property type="match status" value="1"/>
</dbReference>
<dbReference type="SUPFAM" id="SSF53335">
    <property type="entry name" value="S-adenosyl-L-methionine-dependent methyltransferases"/>
    <property type="match status" value="1"/>
</dbReference>
<dbReference type="RefSeq" id="WP_161026417.1">
    <property type="nucleotide sequence ID" value="NZ_WWCJ01000010.1"/>
</dbReference>
<proteinExistence type="predicted"/>
<dbReference type="EMBL" id="WWCJ01000010">
    <property type="protein sequence ID" value="MYN03438.1"/>
    <property type="molecule type" value="Genomic_DNA"/>
</dbReference>
<dbReference type="CDD" id="cd02440">
    <property type="entry name" value="AdoMet_MTases"/>
    <property type="match status" value="1"/>
</dbReference>
<dbReference type="Proteomes" id="UP000448575">
    <property type="component" value="Unassembled WGS sequence"/>
</dbReference>